<dbReference type="Proteomes" id="UP000811246">
    <property type="component" value="Chromosome 1"/>
</dbReference>
<comment type="caution">
    <text evidence="3">The sequence shown here is derived from an EMBL/GenBank/DDBJ whole genome shotgun (WGS) entry which is preliminary data.</text>
</comment>
<dbReference type="PANTHER" id="PTHR34366:SF2">
    <property type="entry name" value="OS07G0289901 PROTEIN"/>
    <property type="match status" value="1"/>
</dbReference>
<dbReference type="AlphaFoldDB" id="A0A8T1RMV1"/>
<dbReference type="PANTHER" id="PTHR34366">
    <property type="entry name" value="OS07G0289901 PROTEIN-RELATED"/>
    <property type="match status" value="1"/>
</dbReference>
<protein>
    <recommendedName>
        <fullName evidence="2">DUF7731 domain-containing protein</fullName>
    </recommendedName>
</protein>
<feature type="signal peptide" evidence="1">
    <location>
        <begin position="1"/>
        <end position="16"/>
    </location>
</feature>
<dbReference type="Pfam" id="PF24865">
    <property type="entry name" value="DUF7731"/>
    <property type="match status" value="1"/>
</dbReference>
<accession>A0A8T1RMV1</accession>
<dbReference type="OrthoDB" id="1843925at2759"/>
<gene>
    <name evidence="3" type="ORF">CIPAW_01G141700</name>
    <name evidence="4" type="ORF">I3842_01G140400</name>
</gene>
<keyword evidence="1" id="KW-0732">Signal</keyword>
<evidence type="ECO:0000256" key="1">
    <source>
        <dbReference type="SAM" id="SignalP"/>
    </source>
</evidence>
<dbReference type="Proteomes" id="UP000811609">
    <property type="component" value="Chromosome 1"/>
</dbReference>
<evidence type="ECO:0000313" key="4">
    <source>
        <dbReference type="EMBL" id="KAG6731666.1"/>
    </source>
</evidence>
<reference evidence="3" key="1">
    <citation type="submission" date="2020-12" db="EMBL/GenBank/DDBJ databases">
        <title>WGS assembly of Carya illinoinensis cv. Pawnee.</title>
        <authorList>
            <person name="Platts A."/>
            <person name="Shu S."/>
            <person name="Wright S."/>
            <person name="Barry K."/>
            <person name="Edger P."/>
            <person name="Pires J.C."/>
            <person name="Schmutz J."/>
        </authorList>
    </citation>
    <scope>NUCLEOTIDE SEQUENCE</scope>
    <source>
        <tissue evidence="3">Leaf</tissue>
    </source>
</reference>
<keyword evidence="5" id="KW-1185">Reference proteome</keyword>
<sequence>MAISVIIRVLWPLAVALTFVSVLYANLGMAAEQGPQTGGTHEEYDPPQIVAKALLCFNNKYIYSSCEESYRLNESGNLDVGPEHTDEYCTGACLTETNLVLSCIDNIFTNFLFYNKATIQDIRDTVKAACGNGPERGNFNVAEHIQAEASNAQKAINQIVFGLGLMVLWRGLLP</sequence>
<organism evidence="3 5">
    <name type="scientific">Carya illinoinensis</name>
    <name type="common">Pecan</name>
    <dbReference type="NCBI Taxonomy" id="32201"/>
    <lineage>
        <taxon>Eukaryota</taxon>
        <taxon>Viridiplantae</taxon>
        <taxon>Streptophyta</taxon>
        <taxon>Embryophyta</taxon>
        <taxon>Tracheophyta</taxon>
        <taxon>Spermatophyta</taxon>
        <taxon>Magnoliopsida</taxon>
        <taxon>eudicotyledons</taxon>
        <taxon>Gunneridae</taxon>
        <taxon>Pentapetalae</taxon>
        <taxon>rosids</taxon>
        <taxon>fabids</taxon>
        <taxon>Fagales</taxon>
        <taxon>Juglandaceae</taxon>
        <taxon>Carya</taxon>
    </lineage>
</organism>
<dbReference type="EMBL" id="CM031825">
    <property type="protein sequence ID" value="KAG6731666.1"/>
    <property type="molecule type" value="Genomic_DNA"/>
</dbReference>
<dbReference type="EMBL" id="CM031809">
    <property type="protein sequence ID" value="KAG6668019.1"/>
    <property type="molecule type" value="Genomic_DNA"/>
</dbReference>
<dbReference type="InterPro" id="IPR056633">
    <property type="entry name" value="DUF7731"/>
</dbReference>
<proteinExistence type="predicted"/>
<evidence type="ECO:0000313" key="3">
    <source>
        <dbReference type="EMBL" id="KAG6668019.1"/>
    </source>
</evidence>
<feature type="domain" description="DUF7731" evidence="2">
    <location>
        <begin position="47"/>
        <end position="146"/>
    </location>
</feature>
<name>A0A8T1RMV1_CARIL</name>
<feature type="chain" id="PRO_5035766693" description="DUF7731 domain-containing protein" evidence="1">
    <location>
        <begin position="17"/>
        <end position="174"/>
    </location>
</feature>
<reference evidence="4" key="2">
    <citation type="submission" date="2021-01" db="EMBL/GenBank/DDBJ databases">
        <authorList>
            <person name="Lovell J.T."/>
            <person name="Bentley N."/>
            <person name="Bhattarai G."/>
            <person name="Jenkins J.W."/>
            <person name="Sreedasyam A."/>
            <person name="Alarcon Y."/>
            <person name="Bock C."/>
            <person name="Boston L."/>
            <person name="Carlson J."/>
            <person name="Cervantes K."/>
            <person name="Clermont K."/>
            <person name="Krom N."/>
            <person name="Kubenka K."/>
            <person name="Mamidi S."/>
            <person name="Mattison C."/>
            <person name="Monteros M."/>
            <person name="Pisani C."/>
            <person name="Plott C."/>
            <person name="Rajasekar S."/>
            <person name="Rhein H.S."/>
            <person name="Rohla C."/>
            <person name="Song M."/>
            <person name="Hilaire R.S."/>
            <person name="Shu S."/>
            <person name="Wells L."/>
            <person name="Wang X."/>
            <person name="Webber J."/>
            <person name="Heerema R.J."/>
            <person name="Klein P."/>
            <person name="Conner P."/>
            <person name="Grauke L."/>
            <person name="Grimwood J."/>
            <person name="Schmutz J."/>
            <person name="Randall J.J."/>
        </authorList>
    </citation>
    <scope>NUCLEOTIDE SEQUENCE</scope>
    <source>
        <tissue evidence="4">Leaf</tissue>
    </source>
</reference>
<evidence type="ECO:0000313" key="5">
    <source>
        <dbReference type="Proteomes" id="UP000811609"/>
    </source>
</evidence>
<evidence type="ECO:0000259" key="2">
    <source>
        <dbReference type="Pfam" id="PF24865"/>
    </source>
</evidence>